<keyword evidence="3" id="KW-1185">Reference proteome</keyword>
<dbReference type="EMBL" id="JXOK01000049">
    <property type="protein sequence ID" value="KIN10458.1"/>
    <property type="molecule type" value="Genomic_DNA"/>
</dbReference>
<dbReference type="STRING" id="50718.SU60_12555"/>
<accession>A0A0C3E7S6</accession>
<dbReference type="InterPro" id="IPR014973">
    <property type="entry name" value="DUF1835"/>
</dbReference>
<dbReference type="AlphaFoldDB" id="A0A0C3E7S6"/>
<feature type="domain" description="DUF1835" evidence="1">
    <location>
        <begin position="120"/>
        <end position="215"/>
    </location>
</feature>
<comment type="caution">
    <text evidence="2">The sequence shown here is derived from an EMBL/GenBank/DDBJ whole genome shotgun (WGS) entry which is preliminary data.</text>
</comment>
<organism evidence="2 3">
    <name type="scientific">Vibrio mytili</name>
    <dbReference type="NCBI Taxonomy" id="50718"/>
    <lineage>
        <taxon>Bacteria</taxon>
        <taxon>Pseudomonadati</taxon>
        <taxon>Pseudomonadota</taxon>
        <taxon>Gammaproteobacteria</taxon>
        <taxon>Vibrionales</taxon>
        <taxon>Vibrionaceae</taxon>
        <taxon>Vibrio</taxon>
    </lineage>
</organism>
<dbReference type="Pfam" id="PF08874">
    <property type="entry name" value="DUF1835"/>
    <property type="match status" value="1"/>
</dbReference>
<sequence length="422" mass="48481">MHSHNSFSINLNQQKAIAKKRLKAIRNGDLSVLTSVQRSHSTPEKLAFDTVKLADIQHALAREIGLPNWSKLKAHIEEQEKHRQAIADKPDSLDADLKTLRVRCGHDIQQQLLEGGFTGDFLPMIDPLCIGPTPNDEQRFVKMRAQYVVDTLLPIMGRNDTAHDVAQQEQKRIYTLLDQQFERIVLWVEHDSYDQLMLLRALTLLKGVQNQVIEIIELDQYPGTERFIGFGQLPAEAIRSSWQYRRPVTPKIISQATRCWQALVSATPMSMIALLQQHDLDGLPNMKDALTRHLQELPHATTGLSCTQNLALTILKEQNQAIPVTKWFQLYQQREPLPFLGDVMFYALLAPMAMTDKPLIIIDDIDKDWWEQTVTISSYGQQCLEGRVKIRQHYWVGGIHNNEQHWWEWDHSHLSSLTDVSL</sequence>
<evidence type="ECO:0000313" key="2">
    <source>
        <dbReference type="EMBL" id="KIN10458.1"/>
    </source>
</evidence>
<evidence type="ECO:0000259" key="1">
    <source>
        <dbReference type="Pfam" id="PF08874"/>
    </source>
</evidence>
<dbReference type="OrthoDB" id="127805at2"/>
<protein>
    <recommendedName>
        <fullName evidence="1">DUF1835 domain-containing protein</fullName>
    </recommendedName>
</protein>
<dbReference type="Proteomes" id="UP000031977">
    <property type="component" value="Unassembled WGS sequence"/>
</dbReference>
<dbReference type="RefSeq" id="WP_041155802.1">
    <property type="nucleotide sequence ID" value="NZ_CBCRVP010000002.1"/>
</dbReference>
<gene>
    <name evidence="2" type="ORF">SU60_12555</name>
</gene>
<proteinExistence type="predicted"/>
<name>A0A0C3E7S6_9VIBR</name>
<evidence type="ECO:0000313" key="3">
    <source>
        <dbReference type="Proteomes" id="UP000031977"/>
    </source>
</evidence>
<reference evidence="2 3" key="1">
    <citation type="submission" date="2015-01" db="EMBL/GenBank/DDBJ databases">
        <title>Draft genome of Vibrio mytili type strain CAIM 528.</title>
        <authorList>
            <person name="Gonzalez-Castillo A."/>
            <person name="Gomez-Gil B."/>
            <person name="Enciso-Ibarra J."/>
        </authorList>
    </citation>
    <scope>NUCLEOTIDE SEQUENCE [LARGE SCALE GENOMIC DNA]</scope>
    <source>
        <strain evidence="2 3">CAIM 528</strain>
    </source>
</reference>